<dbReference type="RefSeq" id="WP_124008952.1">
    <property type="nucleotide sequence ID" value="NZ_PKPZ01000021.1"/>
</dbReference>
<sequence>MNPTQFDLFSGNTVLPTELIKPTHKRFGNLKFSLGSSGFDAATEWLVKDLIPASSFGMVYGASGSLKTFLTVDASCSITEGKDWCNKPVKRGAVVYVAAEGQRGIAKRIKAWEVANDVETQHLYVLSHSVIMSEVDAVTNLAHAIKELEVYENVKVQLVVIDTLARCYAGDENTSRDMSAFVQGCDKLKSYLDSTILCVHHSGRDESRGARGSSALKAACDFEFQVKRDGKAKLLTFINTKQKEGEEAPDVEIEFDLVDLGIQCDEKLPITSLARVKQVKVKEEQDYESNDPVLALLNEQFSGTANRIELRQALYPSNSKPTDAQRKAFSRSLKKLQSSGRICVEQVSSRASDKDIISLTH</sequence>
<protein>
    <submittedName>
        <fullName evidence="1">Cro/Cl family transcriptional regulator</fullName>
    </submittedName>
</protein>
<evidence type="ECO:0000313" key="2">
    <source>
        <dbReference type="Proteomes" id="UP000283878"/>
    </source>
</evidence>
<dbReference type="AlphaFoldDB" id="A0AAX1XIM0"/>
<dbReference type="Pfam" id="PF13481">
    <property type="entry name" value="AAA_25"/>
    <property type="match status" value="1"/>
</dbReference>
<dbReference type="InterPro" id="IPR038724">
    <property type="entry name" value="RepA"/>
</dbReference>
<comment type="caution">
    <text evidence="1">The sequence shown here is derived from an EMBL/GenBank/DDBJ whole genome shotgun (WGS) entry which is preliminary data.</text>
</comment>
<dbReference type="Proteomes" id="UP000283878">
    <property type="component" value="Unassembled WGS sequence"/>
</dbReference>
<dbReference type="InterPro" id="IPR027417">
    <property type="entry name" value="P-loop_NTPase"/>
</dbReference>
<dbReference type="CDD" id="cd01125">
    <property type="entry name" value="RepA_RSF1010_like"/>
    <property type="match status" value="1"/>
</dbReference>
<reference evidence="1 2" key="1">
    <citation type="journal article" date="2018" name="AMB Express">
        <title>Occurrence and significance of pathogenicity and fitness islands in environmental vibrios.</title>
        <authorList>
            <person name="Klein S."/>
            <person name="Pipes S."/>
            <person name="Lovell C.R."/>
        </authorList>
    </citation>
    <scope>NUCLEOTIDE SEQUENCE [LARGE SCALE GENOMIC DNA]</scope>
    <source>
        <strain evidence="1 2">JBS-8-11-1</strain>
    </source>
</reference>
<accession>A0AAX1XIM0</accession>
<evidence type="ECO:0000313" key="1">
    <source>
        <dbReference type="EMBL" id="RPB35155.1"/>
    </source>
</evidence>
<proteinExistence type="predicted"/>
<gene>
    <name evidence="1" type="ORF">CYQ91_20170</name>
</gene>
<dbReference type="Gene3D" id="3.40.50.300">
    <property type="entry name" value="P-loop containing nucleotide triphosphate hydrolases"/>
    <property type="match status" value="1"/>
</dbReference>
<name>A0AAX1XIM0_9VIBR</name>
<dbReference type="SUPFAM" id="SSF52540">
    <property type="entry name" value="P-loop containing nucleoside triphosphate hydrolases"/>
    <property type="match status" value="1"/>
</dbReference>
<organism evidence="1 2">
    <name type="scientific">Vibrio diabolicus</name>
    <dbReference type="NCBI Taxonomy" id="50719"/>
    <lineage>
        <taxon>Bacteria</taxon>
        <taxon>Pseudomonadati</taxon>
        <taxon>Pseudomonadota</taxon>
        <taxon>Gammaproteobacteria</taxon>
        <taxon>Vibrionales</taxon>
        <taxon>Vibrionaceae</taxon>
        <taxon>Vibrio</taxon>
        <taxon>Vibrio diabolicus subgroup</taxon>
    </lineage>
</organism>
<dbReference type="EMBL" id="PKPZ01000021">
    <property type="protein sequence ID" value="RPB35155.1"/>
    <property type="molecule type" value="Genomic_DNA"/>
</dbReference>